<proteinExistence type="predicted"/>
<evidence type="ECO:0000313" key="1">
    <source>
        <dbReference type="EMBL" id="TDE13201.1"/>
    </source>
</evidence>
<organism evidence="1 2">
    <name type="scientific">Dyadobacter psychrotolerans</name>
    <dbReference type="NCBI Taxonomy" id="2541721"/>
    <lineage>
        <taxon>Bacteria</taxon>
        <taxon>Pseudomonadati</taxon>
        <taxon>Bacteroidota</taxon>
        <taxon>Cytophagia</taxon>
        <taxon>Cytophagales</taxon>
        <taxon>Spirosomataceae</taxon>
        <taxon>Dyadobacter</taxon>
    </lineage>
</organism>
<dbReference type="Gene3D" id="1.20.5.1700">
    <property type="match status" value="1"/>
</dbReference>
<dbReference type="Pfam" id="PF21983">
    <property type="entry name" value="NikA-like"/>
    <property type="match status" value="1"/>
</dbReference>
<reference evidence="1 2" key="1">
    <citation type="submission" date="2019-03" db="EMBL/GenBank/DDBJ databases">
        <title>Dyadobacter AR-3-6 sp. nov., isolated from arctic soil.</title>
        <authorList>
            <person name="Chaudhary D.K."/>
        </authorList>
    </citation>
    <scope>NUCLEOTIDE SEQUENCE [LARGE SCALE GENOMIC DNA]</scope>
    <source>
        <strain evidence="1 2">AR-3-6</strain>
    </source>
</reference>
<gene>
    <name evidence="1" type="ORF">E0F88_19300</name>
</gene>
<keyword evidence="2" id="KW-1185">Reference proteome</keyword>
<dbReference type="InterPro" id="IPR053842">
    <property type="entry name" value="NikA-like"/>
</dbReference>
<sequence length="130" mass="15277">MNEDNNNRTKWIHLRLSPDEYAKVHSQFKRTTARKLSEYARKVLLSKPVTVNYRNASLDELMTELIKLRNELTAAGNNFNQAVKKLNSLSQISQFRDWLIAYDSDKQKLLDQIEEIKNHIAETSKKWLQS</sequence>
<dbReference type="OrthoDB" id="950459at2"/>
<evidence type="ECO:0000313" key="2">
    <source>
        <dbReference type="Proteomes" id="UP000294850"/>
    </source>
</evidence>
<dbReference type="RefSeq" id="WP_131959922.1">
    <property type="nucleotide sequence ID" value="NZ_SMFL01000007.1"/>
</dbReference>
<dbReference type="AlphaFoldDB" id="A0A4R5DMJ1"/>
<name>A0A4R5DMJ1_9BACT</name>
<accession>A0A4R5DMJ1</accession>
<dbReference type="Proteomes" id="UP000294850">
    <property type="component" value="Unassembled WGS sequence"/>
</dbReference>
<protein>
    <submittedName>
        <fullName evidence="1">Plasmid mobilization relaxosome protein MobC</fullName>
    </submittedName>
</protein>
<dbReference type="EMBL" id="SMFL01000007">
    <property type="protein sequence ID" value="TDE13201.1"/>
    <property type="molecule type" value="Genomic_DNA"/>
</dbReference>
<comment type="caution">
    <text evidence="1">The sequence shown here is derived from an EMBL/GenBank/DDBJ whole genome shotgun (WGS) entry which is preliminary data.</text>
</comment>